<dbReference type="SUPFAM" id="SSF52540">
    <property type="entry name" value="P-loop containing nucleoside triphosphate hydrolases"/>
    <property type="match status" value="1"/>
</dbReference>
<keyword evidence="8" id="KW-0342">GTP-binding</keyword>
<dbReference type="CDD" id="cd04105">
    <property type="entry name" value="SR_beta"/>
    <property type="match status" value="1"/>
</dbReference>
<evidence type="ECO:0000256" key="7">
    <source>
        <dbReference type="ARBA" id="ARBA00022989"/>
    </source>
</evidence>
<keyword evidence="6" id="KW-0256">Endoplasmic reticulum</keyword>
<comment type="similarity">
    <text evidence="2">Belongs to the SRP receptor beta subunit family.</text>
</comment>
<dbReference type="GO" id="GO:0043001">
    <property type="term" value="P:Golgi to plasma membrane protein transport"/>
    <property type="evidence" value="ECO:0007669"/>
    <property type="project" value="TreeGrafter"/>
</dbReference>
<dbReference type="Pfam" id="PF09439">
    <property type="entry name" value="SRPRB"/>
    <property type="match status" value="1"/>
</dbReference>
<dbReference type="GO" id="GO:0005794">
    <property type="term" value="C:Golgi apparatus"/>
    <property type="evidence" value="ECO:0007669"/>
    <property type="project" value="TreeGrafter"/>
</dbReference>
<keyword evidence="13" id="KW-1185">Reference proteome</keyword>
<dbReference type="InterPro" id="IPR019009">
    <property type="entry name" value="SRP_receptor_beta_su"/>
</dbReference>
<dbReference type="AlphaFoldDB" id="A0A9Q0N2P3"/>
<dbReference type="Gene3D" id="3.40.50.300">
    <property type="entry name" value="P-loop containing nucleotide triphosphate hydrolases"/>
    <property type="match status" value="1"/>
</dbReference>
<evidence type="ECO:0000256" key="1">
    <source>
        <dbReference type="ARBA" id="ARBA00004389"/>
    </source>
</evidence>
<keyword evidence="9 11" id="KW-0472">Membrane</keyword>
<evidence type="ECO:0000256" key="8">
    <source>
        <dbReference type="ARBA" id="ARBA00023134"/>
    </source>
</evidence>
<dbReference type="EMBL" id="WJQU01000002">
    <property type="protein sequence ID" value="KAJ6641691.1"/>
    <property type="molecule type" value="Genomic_DNA"/>
</dbReference>
<keyword evidence="5" id="KW-0547">Nucleotide-binding</keyword>
<dbReference type="Proteomes" id="UP001151699">
    <property type="component" value="Chromosome B"/>
</dbReference>
<dbReference type="PANTHER" id="PTHR45909:SF1">
    <property type="entry name" value="ADP-RIBOSYLATION FACTOR-RELATED PROTEIN 1"/>
    <property type="match status" value="1"/>
</dbReference>
<feature type="transmembrane region" description="Helical" evidence="11">
    <location>
        <begin position="23"/>
        <end position="42"/>
    </location>
</feature>
<comment type="caution">
    <text evidence="12">The sequence shown here is derived from an EMBL/GenBank/DDBJ whole genome shotgun (WGS) entry which is preliminary data.</text>
</comment>
<evidence type="ECO:0000313" key="13">
    <source>
        <dbReference type="Proteomes" id="UP001151699"/>
    </source>
</evidence>
<reference evidence="12" key="1">
    <citation type="submission" date="2022-07" db="EMBL/GenBank/DDBJ databases">
        <authorList>
            <person name="Trinca V."/>
            <person name="Uliana J.V.C."/>
            <person name="Torres T.T."/>
            <person name="Ward R.J."/>
            <person name="Monesi N."/>
        </authorList>
    </citation>
    <scope>NUCLEOTIDE SEQUENCE</scope>
    <source>
        <strain evidence="12">HSMRA1968</strain>
        <tissue evidence="12">Whole embryos</tissue>
    </source>
</reference>
<evidence type="ECO:0000256" key="5">
    <source>
        <dbReference type="ARBA" id="ARBA00022741"/>
    </source>
</evidence>
<evidence type="ECO:0000313" key="12">
    <source>
        <dbReference type="EMBL" id="KAJ6641691.1"/>
    </source>
</evidence>
<evidence type="ECO:0000256" key="2">
    <source>
        <dbReference type="ARBA" id="ARBA00005619"/>
    </source>
</evidence>
<dbReference type="OrthoDB" id="41266at2759"/>
<proteinExistence type="inferred from homology"/>
<evidence type="ECO:0000256" key="11">
    <source>
        <dbReference type="SAM" id="Phobius"/>
    </source>
</evidence>
<evidence type="ECO:0000256" key="3">
    <source>
        <dbReference type="ARBA" id="ARBA00020256"/>
    </source>
</evidence>
<dbReference type="PANTHER" id="PTHR45909">
    <property type="entry name" value="ADP-RIBOSYLATION FACTOR-RELATED PROTEIN 1"/>
    <property type="match status" value="1"/>
</dbReference>
<comment type="subcellular location">
    <subcellularLocation>
        <location evidence="1">Endoplasmic reticulum membrane</location>
        <topology evidence="1">Single-pass membrane protein</topology>
    </subcellularLocation>
</comment>
<accession>A0A9Q0N2P3</accession>
<protein>
    <recommendedName>
        <fullName evidence="3">Signal recognition particle receptor subunit beta</fullName>
    </recommendedName>
</protein>
<keyword evidence="10 12" id="KW-0675">Receptor</keyword>
<dbReference type="GO" id="GO:0005525">
    <property type="term" value="F:GTP binding"/>
    <property type="evidence" value="ECO:0007669"/>
    <property type="project" value="UniProtKB-KW"/>
</dbReference>
<dbReference type="InterPro" id="IPR024156">
    <property type="entry name" value="Small_GTPase_ARF"/>
</dbReference>
<evidence type="ECO:0000256" key="4">
    <source>
        <dbReference type="ARBA" id="ARBA00022692"/>
    </source>
</evidence>
<evidence type="ECO:0000256" key="9">
    <source>
        <dbReference type="ARBA" id="ARBA00023136"/>
    </source>
</evidence>
<dbReference type="GO" id="GO:0006886">
    <property type="term" value="P:intracellular protein transport"/>
    <property type="evidence" value="ECO:0007669"/>
    <property type="project" value="TreeGrafter"/>
</dbReference>
<gene>
    <name evidence="12" type="primary">Srprb</name>
    <name evidence="12" type="ORF">Bhyg_06631</name>
</gene>
<keyword evidence="7 11" id="KW-1133">Transmembrane helix</keyword>
<sequence length="244" mass="27673">MDRPDNSGLPDNIVMGEVDYSNLPYIISLFVLILSLLILFLWRKTKTARTDLLVVGPSDSGKTYLYSQLLYSEDKETFTSIAANTGIYNGEHGQIKFVDIPGNERLRGKFLDQYKYLAKGVIYVVDSLTLQRDIRDVADYLYTILADSAFSATPILILCNKQDETMAKGSGVIQNLLEKELNLIRTTRSNRLQSVDNSTNREEVYLGKQGKDFSFSHLAQNIQFAECSAKDREFKSLIKWIESL</sequence>
<evidence type="ECO:0000256" key="10">
    <source>
        <dbReference type="ARBA" id="ARBA00023170"/>
    </source>
</evidence>
<dbReference type="GO" id="GO:0003924">
    <property type="term" value="F:GTPase activity"/>
    <property type="evidence" value="ECO:0007669"/>
    <property type="project" value="TreeGrafter"/>
</dbReference>
<keyword evidence="4 11" id="KW-0812">Transmembrane</keyword>
<dbReference type="GO" id="GO:0005789">
    <property type="term" value="C:endoplasmic reticulum membrane"/>
    <property type="evidence" value="ECO:0007669"/>
    <property type="project" value="UniProtKB-SubCell"/>
</dbReference>
<evidence type="ECO:0000256" key="6">
    <source>
        <dbReference type="ARBA" id="ARBA00022824"/>
    </source>
</evidence>
<dbReference type="GO" id="GO:0034067">
    <property type="term" value="P:protein localization to Golgi apparatus"/>
    <property type="evidence" value="ECO:0007669"/>
    <property type="project" value="TreeGrafter"/>
</dbReference>
<dbReference type="InterPro" id="IPR027417">
    <property type="entry name" value="P-loop_NTPase"/>
</dbReference>
<name>A0A9Q0N2P3_9DIPT</name>
<organism evidence="12 13">
    <name type="scientific">Pseudolycoriella hygida</name>
    <dbReference type="NCBI Taxonomy" id="35572"/>
    <lineage>
        <taxon>Eukaryota</taxon>
        <taxon>Metazoa</taxon>
        <taxon>Ecdysozoa</taxon>
        <taxon>Arthropoda</taxon>
        <taxon>Hexapoda</taxon>
        <taxon>Insecta</taxon>
        <taxon>Pterygota</taxon>
        <taxon>Neoptera</taxon>
        <taxon>Endopterygota</taxon>
        <taxon>Diptera</taxon>
        <taxon>Nematocera</taxon>
        <taxon>Sciaroidea</taxon>
        <taxon>Sciaridae</taxon>
        <taxon>Pseudolycoriella</taxon>
    </lineage>
</organism>